<accession>A0ABV4E5Z5</accession>
<dbReference type="Proteomes" id="UP001565243">
    <property type="component" value="Unassembled WGS sequence"/>
</dbReference>
<comment type="function">
    <text evidence="3">PPIases accelerate the folding of proteins. It catalyzes the cis-trans isomerization of proline imidic peptide bonds in oligopeptides.</text>
</comment>
<evidence type="ECO:0000256" key="1">
    <source>
        <dbReference type="ARBA" id="ARBA00023110"/>
    </source>
</evidence>
<keyword evidence="2 3" id="KW-0413">Isomerase</keyword>
<gene>
    <name evidence="5" type="ORF">AB6T85_07505</name>
</gene>
<dbReference type="CDD" id="cd00317">
    <property type="entry name" value="cyclophilin"/>
    <property type="match status" value="1"/>
</dbReference>
<evidence type="ECO:0000313" key="6">
    <source>
        <dbReference type="Proteomes" id="UP001565243"/>
    </source>
</evidence>
<dbReference type="Pfam" id="PF00160">
    <property type="entry name" value="Pro_isomerase"/>
    <property type="match status" value="1"/>
</dbReference>
<comment type="similarity">
    <text evidence="3">Belongs to the cyclophilin-type PPIase family.</text>
</comment>
<dbReference type="PANTHER" id="PTHR43246">
    <property type="entry name" value="PEPTIDYL-PROLYL CIS-TRANS ISOMERASE CYP38, CHLOROPLASTIC"/>
    <property type="match status" value="1"/>
</dbReference>
<evidence type="ECO:0000256" key="2">
    <source>
        <dbReference type="ARBA" id="ARBA00023235"/>
    </source>
</evidence>
<dbReference type="PROSITE" id="PS50072">
    <property type="entry name" value="CSA_PPIASE_2"/>
    <property type="match status" value="1"/>
</dbReference>
<dbReference type="PRINTS" id="PR00153">
    <property type="entry name" value="CSAPPISMRASE"/>
</dbReference>
<comment type="catalytic activity">
    <reaction evidence="3">
        <text>[protein]-peptidylproline (omega=180) = [protein]-peptidylproline (omega=0)</text>
        <dbReference type="Rhea" id="RHEA:16237"/>
        <dbReference type="Rhea" id="RHEA-COMP:10747"/>
        <dbReference type="Rhea" id="RHEA-COMP:10748"/>
        <dbReference type="ChEBI" id="CHEBI:83833"/>
        <dbReference type="ChEBI" id="CHEBI:83834"/>
        <dbReference type="EC" id="5.2.1.8"/>
    </reaction>
</comment>
<reference evidence="5 6" key="1">
    <citation type="submission" date="2024-07" db="EMBL/GenBank/DDBJ databases">
        <authorList>
            <person name="Hebao G."/>
        </authorList>
    </citation>
    <scope>NUCLEOTIDE SEQUENCE [LARGE SCALE GENOMIC DNA]</scope>
    <source>
        <strain evidence="5 6">ACCC 02193</strain>
    </source>
</reference>
<keyword evidence="1 3" id="KW-0697">Rotamase</keyword>
<dbReference type="InterPro" id="IPR002130">
    <property type="entry name" value="Cyclophilin-type_PPIase_dom"/>
</dbReference>
<comment type="caution">
    <text evidence="5">The sequence shown here is derived from an EMBL/GenBank/DDBJ whole genome shotgun (WGS) entry which is preliminary data.</text>
</comment>
<dbReference type="InterPro" id="IPR029000">
    <property type="entry name" value="Cyclophilin-like_dom_sf"/>
</dbReference>
<evidence type="ECO:0000256" key="3">
    <source>
        <dbReference type="RuleBase" id="RU363019"/>
    </source>
</evidence>
<name>A0ABV4E5Z5_9GAMM</name>
<dbReference type="SUPFAM" id="SSF50891">
    <property type="entry name" value="Cyclophilin-like"/>
    <property type="match status" value="1"/>
</dbReference>
<evidence type="ECO:0000259" key="4">
    <source>
        <dbReference type="PROSITE" id="PS50072"/>
    </source>
</evidence>
<dbReference type="EC" id="5.2.1.8" evidence="3"/>
<protein>
    <recommendedName>
        <fullName evidence="3">Peptidyl-prolyl cis-trans isomerase</fullName>
        <shortName evidence="3">PPIase</shortName>
        <ecNumber evidence="3">5.2.1.8</ecNumber>
    </recommendedName>
</protein>
<dbReference type="RefSeq" id="WP_369895167.1">
    <property type="nucleotide sequence ID" value="NZ_JBGFFX010000003.1"/>
</dbReference>
<dbReference type="EMBL" id="JBGFFX010000003">
    <property type="protein sequence ID" value="MEY8770270.1"/>
    <property type="molecule type" value="Genomic_DNA"/>
</dbReference>
<organism evidence="5 6">
    <name type="scientific">Erwinia aeris</name>
    <dbReference type="NCBI Taxonomy" id="3239803"/>
    <lineage>
        <taxon>Bacteria</taxon>
        <taxon>Pseudomonadati</taxon>
        <taxon>Pseudomonadota</taxon>
        <taxon>Gammaproteobacteria</taxon>
        <taxon>Enterobacterales</taxon>
        <taxon>Erwiniaceae</taxon>
        <taxon>Erwinia</taxon>
    </lineage>
</organism>
<dbReference type="InterPro" id="IPR044665">
    <property type="entry name" value="E_coli_cyclophilin_A-like"/>
</dbReference>
<dbReference type="Gene3D" id="2.40.100.10">
    <property type="entry name" value="Cyclophilin-like"/>
    <property type="match status" value="1"/>
</dbReference>
<proteinExistence type="inferred from homology"/>
<sequence>MPGKIRPRNWSNTMNRRKFIGGSLGLCAGALILPGMINRANNRHDLIEMKLHSGTVTISLFPELAPNHVDRIKTLVQARFYDGMPFARVIEGFMAQTGDPVKETGLDYLRLPKLAAEFNSLPFERGTLGMARSRHPHSASHQFFITSARSRFMDQNYTAFGKVTRGMELIDGLRRGCSELGTVVNPDVIKSMRLIPLKAA</sequence>
<evidence type="ECO:0000313" key="5">
    <source>
        <dbReference type="EMBL" id="MEY8770270.1"/>
    </source>
</evidence>
<dbReference type="GO" id="GO:0003755">
    <property type="term" value="F:peptidyl-prolyl cis-trans isomerase activity"/>
    <property type="evidence" value="ECO:0007669"/>
    <property type="project" value="UniProtKB-EC"/>
</dbReference>
<feature type="domain" description="PPIase cyclophilin-type" evidence="4">
    <location>
        <begin position="43"/>
        <end position="200"/>
    </location>
</feature>
<keyword evidence="6" id="KW-1185">Reference proteome</keyword>